<feature type="region of interest" description="Disordered" evidence="10">
    <location>
        <begin position="358"/>
        <end position="378"/>
    </location>
</feature>
<dbReference type="SMART" id="SM00326">
    <property type="entry name" value="SH3"/>
    <property type="match status" value="1"/>
</dbReference>
<keyword evidence="4 9" id="KW-0418">Kinase</keyword>
<sequence length="1246" mass="141056">MFSDMPFMYGMAAVVVGVVVSFVSLVVVDGDETLSADEALKIRLTQQRDDPNISPQLKESLHLERTCPYSPDFDCKSGDMLLKLGKTTESLDAKQVVLRLMENLRPDKDVLERPDPDTKKIVRSLAQKAKDLKRLDVFQHLRKIAPAGTTGPLLPENLPVQNMPITKARELTIDLTELTNIESTPPTDEQGAAASSQPLLHSLAESVKLLSSEMKALRREVNGLLACSDPGCNMVFKKFSELKSHLDVGDRHQILRNSDTVFDKLRRNWAEKFFNVNDEEIDRTLARRMVVPAAMCSFTGHYISHEARKSYVSLLILKADRGKLFKAEQDAAPEKNASTESNAAPGKHAAELFATKKNAGPQKNAAPESNTAPGKNAAERIVWSPGTRVMGKYAFKGRDSEDLPFKKGEILIIETVTRGHNWYGAVNSEGRKGFIPVNFVEKCFTFRAVELEPVLSFHGDISRREAEMLLNPREDGLFLIRNSGHYKGDYAISVCSLVRLSCILLHSCGHKVEHYRVRVSDGEELTVDDEFSFGSLPKLVERYSKDPDGLCTRLAKPATYKGETFYTSIDRWCFDNDIFQAEYLSHKVTVKKYSAKSYQDVQAFLLEAAIMTKLQHRNIVTLLGVSSTEDPFYLVTEFCAKGNLLEFLSGRGSSTIQEDDLVNVAQDVARGMEYLQSKNVVHRALMARNILIDEDGTAKVSEFGLAQMYNSSSERKNTSDKWAAPEAIREGEVITIRPFDSNEKKFEELWLRLENEGILEEPLLEHVWGSLYHKEDTCQGLIAIMEKFSLLCSWPFLDDSCSKQYLVPSMLMSHPPEEIMELVVSAEIPPLFIKFESGQVPPGLFPRLVLQFLQWCKQECTSPDHPQLYHNFVRIYDSKEENCSVILLCHMSSIEVVAHRGDDGHEVAHCSKSEITSPVENHHDAFACAVLRQLKLVLESMRREFCWLQNMKYEISFLCPVCCRRGAVSYCRTHRRKNCKQEECFHFWPESKLFSDKKMICCTRSETAKMNRVSLKNFEPWFSPMRNQFAVDKCGDGNLASVEDGEENFSANEFLRIRLTQRRDDQNISPQLKESLQLEEAFPETLESDSKRGDMVQNLDKTTTTTEVSLPDNVKQSLLSASCNANEIVQQLKENLQLDKDALEQPDPDTKIIIRNLAQKAKYLRRLDVFEHLREIVPAGTTGGDEWMELAEGLGLTPQEIRFLDKRTLNPMDAALSFIAKQRHLSVGELYELFIAHDFPMLADLL</sequence>
<dbReference type="InterPro" id="IPR000980">
    <property type="entry name" value="SH2"/>
</dbReference>
<keyword evidence="5 9" id="KW-0067">ATP-binding</keyword>
<dbReference type="InterPro" id="IPR000719">
    <property type="entry name" value="Prot_kinase_dom"/>
</dbReference>
<comment type="caution">
    <text evidence="14">The sequence shown here is derived from an EMBL/GenBank/DDBJ whole genome shotgun (WGS) entry which is preliminary data.</text>
</comment>
<evidence type="ECO:0000256" key="10">
    <source>
        <dbReference type="SAM" id="MobiDB-lite"/>
    </source>
</evidence>
<proteinExistence type="inferred from homology"/>
<dbReference type="Gene3D" id="1.10.510.10">
    <property type="entry name" value="Transferase(Phosphotransferase) domain 1"/>
    <property type="match status" value="1"/>
</dbReference>
<dbReference type="PROSITE" id="PS50001">
    <property type="entry name" value="SH2"/>
    <property type="match status" value="1"/>
</dbReference>
<dbReference type="InterPro" id="IPR011009">
    <property type="entry name" value="Kinase-like_dom_sf"/>
</dbReference>
<evidence type="ECO:0000256" key="2">
    <source>
        <dbReference type="ARBA" id="ARBA00022679"/>
    </source>
</evidence>
<dbReference type="Pfam" id="PF07714">
    <property type="entry name" value="PK_Tyr_Ser-Thr"/>
    <property type="match status" value="1"/>
</dbReference>
<feature type="domain" description="SH2" evidence="11">
    <location>
        <begin position="456"/>
        <end position="558"/>
    </location>
</feature>
<dbReference type="SUPFAM" id="SSF55550">
    <property type="entry name" value="SH2 domain"/>
    <property type="match status" value="1"/>
</dbReference>
<dbReference type="InterPro" id="IPR036860">
    <property type="entry name" value="SH2_dom_sf"/>
</dbReference>
<evidence type="ECO:0000256" key="5">
    <source>
        <dbReference type="ARBA" id="ARBA00022840"/>
    </source>
</evidence>
<evidence type="ECO:0000256" key="7">
    <source>
        <dbReference type="PROSITE-ProRule" id="PRU00191"/>
    </source>
</evidence>
<evidence type="ECO:0000313" key="15">
    <source>
        <dbReference type="Proteomes" id="UP000225706"/>
    </source>
</evidence>
<dbReference type="Pfam" id="PF00017">
    <property type="entry name" value="SH2"/>
    <property type="match status" value="1"/>
</dbReference>
<protein>
    <recommendedName>
        <fullName evidence="9">Tyrosine-protein kinase</fullName>
        <ecNumber evidence="9">2.7.10.2</ecNumber>
    </recommendedName>
</protein>
<dbReference type="Proteomes" id="UP000225706">
    <property type="component" value="Unassembled WGS sequence"/>
</dbReference>
<dbReference type="InterPro" id="IPR036028">
    <property type="entry name" value="SH3-like_dom_sf"/>
</dbReference>
<dbReference type="Gene3D" id="2.30.30.40">
    <property type="entry name" value="SH3 Domains"/>
    <property type="match status" value="1"/>
</dbReference>
<evidence type="ECO:0000256" key="8">
    <source>
        <dbReference type="PROSITE-ProRule" id="PRU00192"/>
    </source>
</evidence>
<dbReference type="Pfam" id="PF00018">
    <property type="entry name" value="SH3_1"/>
    <property type="match status" value="1"/>
</dbReference>
<dbReference type="PRINTS" id="PR00109">
    <property type="entry name" value="TYRKINASE"/>
</dbReference>
<dbReference type="AlphaFoldDB" id="A0A2B4RQM4"/>
<dbReference type="InterPro" id="IPR001452">
    <property type="entry name" value="SH3_domain"/>
</dbReference>
<dbReference type="InterPro" id="IPR001245">
    <property type="entry name" value="Ser-Thr/Tyr_kinase_cat_dom"/>
</dbReference>
<evidence type="ECO:0000259" key="11">
    <source>
        <dbReference type="PROSITE" id="PS50001"/>
    </source>
</evidence>
<dbReference type="PRINTS" id="PR00401">
    <property type="entry name" value="SH2DOMAIN"/>
</dbReference>
<keyword evidence="1 8" id="KW-0728">SH3 domain</keyword>
<keyword evidence="7" id="KW-0727">SH2 domain</keyword>
<dbReference type="PROSITE" id="PS50002">
    <property type="entry name" value="SH3"/>
    <property type="match status" value="1"/>
</dbReference>
<accession>A0A2B4RQM4</accession>
<evidence type="ECO:0000313" key="14">
    <source>
        <dbReference type="EMBL" id="PFX19103.1"/>
    </source>
</evidence>
<dbReference type="SMART" id="SM00252">
    <property type="entry name" value="SH2"/>
    <property type="match status" value="1"/>
</dbReference>
<dbReference type="GO" id="GO:0005524">
    <property type="term" value="F:ATP binding"/>
    <property type="evidence" value="ECO:0007669"/>
    <property type="project" value="UniProtKB-KW"/>
</dbReference>
<evidence type="ECO:0000256" key="3">
    <source>
        <dbReference type="ARBA" id="ARBA00022741"/>
    </source>
</evidence>
<dbReference type="EMBL" id="LSMT01000377">
    <property type="protein sequence ID" value="PFX19103.1"/>
    <property type="molecule type" value="Genomic_DNA"/>
</dbReference>
<reference evidence="15" key="1">
    <citation type="journal article" date="2017" name="bioRxiv">
        <title>Comparative analysis of the genomes of Stylophora pistillata and Acropora digitifera provides evidence for extensive differences between species of corals.</title>
        <authorList>
            <person name="Voolstra C.R."/>
            <person name="Li Y."/>
            <person name="Liew Y.J."/>
            <person name="Baumgarten S."/>
            <person name="Zoccola D."/>
            <person name="Flot J.-F."/>
            <person name="Tambutte S."/>
            <person name="Allemand D."/>
            <person name="Aranda M."/>
        </authorList>
    </citation>
    <scope>NUCLEOTIDE SEQUENCE [LARGE SCALE GENOMIC DNA]</scope>
</reference>
<feature type="domain" description="SH3" evidence="12">
    <location>
        <begin position="384"/>
        <end position="445"/>
    </location>
</feature>
<dbReference type="EC" id="2.7.10.2" evidence="9"/>
<feature type="domain" description="Protein kinase" evidence="13">
    <location>
        <begin position="525"/>
        <end position="832"/>
    </location>
</feature>
<organism evidence="14 15">
    <name type="scientific">Stylophora pistillata</name>
    <name type="common">Smooth cauliflower coral</name>
    <dbReference type="NCBI Taxonomy" id="50429"/>
    <lineage>
        <taxon>Eukaryota</taxon>
        <taxon>Metazoa</taxon>
        <taxon>Cnidaria</taxon>
        <taxon>Anthozoa</taxon>
        <taxon>Hexacorallia</taxon>
        <taxon>Scleractinia</taxon>
        <taxon>Astrocoeniina</taxon>
        <taxon>Pocilloporidae</taxon>
        <taxon>Stylophora</taxon>
    </lineage>
</organism>
<dbReference type="GO" id="GO:0004715">
    <property type="term" value="F:non-membrane spanning protein tyrosine kinase activity"/>
    <property type="evidence" value="ECO:0007669"/>
    <property type="project" value="UniProtKB-EC"/>
</dbReference>
<evidence type="ECO:0000256" key="6">
    <source>
        <dbReference type="ARBA" id="ARBA00023137"/>
    </source>
</evidence>
<evidence type="ECO:0000256" key="4">
    <source>
        <dbReference type="ARBA" id="ARBA00022777"/>
    </source>
</evidence>
<comment type="catalytic activity">
    <reaction evidence="9">
        <text>L-tyrosyl-[protein] + ATP = O-phospho-L-tyrosyl-[protein] + ADP + H(+)</text>
        <dbReference type="Rhea" id="RHEA:10596"/>
        <dbReference type="Rhea" id="RHEA-COMP:10136"/>
        <dbReference type="Rhea" id="RHEA-COMP:20101"/>
        <dbReference type="ChEBI" id="CHEBI:15378"/>
        <dbReference type="ChEBI" id="CHEBI:30616"/>
        <dbReference type="ChEBI" id="CHEBI:46858"/>
        <dbReference type="ChEBI" id="CHEBI:61978"/>
        <dbReference type="ChEBI" id="CHEBI:456216"/>
        <dbReference type="EC" id="2.7.10.2"/>
    </reaction>
</comment>
<dbReference type="SUPFAM" id="SSF50044">
    <property type="entry name" value="SH3-domain"/>
    <property type="match status" value="1"/>
</dbReference>
<keyword evidence="15" id="KW-1185">Reference proteome</keyword>
<dbReference type="InterPro" id="IPR050198">
    <property type="entry name" value="Non-receptor_tyrosine_kinases"/>
</dbReference>
<comment type="similarity">
    <text evidence="9">Belongs to the protein kinase superfamily. Tyr protein kinase family.</text>
</comment>
<evidence type="ECO:0000259" key="13">
    <source>
        <dbReference type="PROSITE" id="PS50011"/>
    </source>
</evidence>
<keyword evidence="3 9" id="KW-0547">Nucleotide-binding</keyword>
<evidence type="ECO:0000256" key="9">
    <source>
        <dbReference type="RuleBase" id="RU362096"/>
    </source>
</evidence>
<evidence type="ECO:0000256" key="1">
    <source>
        <dbReference type="ARBA" id="ARBA00022443"/>
    </source>
</evidence>
<dbReference type="PANTHER" id="PTHR24418">
    <property type="entry name" value="TYROSINE-PROTEIN KINASE"/>
    <property type="match status" value="1"/>
</dbReference>
<dbReference type="SUPFAM" id="SSF56112">
    <property type="entry name" value="Protein kinase-like (PK-like)"/>
    <property type="match status" value="1"/>
</dbReference>
<keyword evidence="6 9" id="KW-0829">Tyrosine-protein kinase</keyword>
<dbReference type="STRING" id="50429.A0A2B4RQM4"/>
<name>A0A2B4RQM4_STYPI</name>
<gene>
    <name evidence="14" type="primary">CSK</name>
    <name evidence="14" type="ORF">AWC38_SpisGene16502</name>
</gene>
<dbReference type="PROSITE" id="PS50011">
    <property type="entry name" value="PROTEIN_KINASE_DOM"/>
    <property type="match status" value="1"/>
</dbReference>
<dbReference type="OrthoDB" id="9204160at2759"/>
<evidence type="ECO:0000259" key="12">
    <source>
        <dbReference type="PROSITE" id="PS50002"/>
    </source>
</evidence>
<dbReference type="Gene3D" id="3.30.505.10">
    <property type="entry name" value="SH2 domain"/>
    <property type="match status" value="1"/>
</dbReference>
<keyword evidence="2 9" id="KW-0808">Transferase</keyword>